<sequence length="223" mass="24141">MKTLLATILSFLILALASCPLLVLGTSSVPEPLLDVNGNKVESTLQYHIVSAIWGAGGGGVSLHGGRNGYCPLDVIQLPSAIQWGKKLILSPYDNSTIVRESTDLNLRFVGLLSGSKQCNELPLWKVDNYDASSGRWFITTGGLDGHPGAETLLNWFKLEKTNLPGAYKIVHCPSVCESCVKLCSSVGRFSFEDGVRRLVLVRDDEPAFPVVLIPARERSTSV</sequence>
<proteinExistence type="predicted"/>
<evidence type="ECO:0000313" key="2">
    <source>
        <dbReference type="EMBL" id="KDO47622.1"/>
    </source>
</evidence>
<dbReference type="PANTHER" id="PTHR33107:SF5">
    <property type="entry name" value="KUNITZ TRYPSIN INHIBITOR 5"/>
    <property type="match status" value="1"/>
</dbReference>
<dbReference type="PRINTS" id="PR00291">
    <property type="entry name" value="KUNITZINHBTR"/>
</dbReference>
<evidence type="ECO:0000256" key="1">
    <source>
        <dbReference type="SAM" id="SignalP"/>
    </source>
</evidence>
<dbReference type="Proteomes" id="UP000027120">
    <property type="component" value="Unassembled WGS sequence"/>
</dbReference>
<dbReference type="GO" id="GO:0004866">
    <property type="term" value="F:endopeptidase inhibitor activity"/>
    <property type="evidence" value="ECO:0007669"/>
    <property type="project" value="InterPro"/>
</dbReference>
<dbReference type="eggNOG" id="ENOG502QWSQ">
    <property type="taxonomic scope" value="Eukaryota"/>
</dbReference>
<dbReference type="PaxDb" id="2711-XP_006478136.1"/>
<dbReference type="MEROPS" id="I03.030"/>
<dbReference type="Pfam" id="PF00197">
    <property type="entry name" value="Kunitz_legume"/>
    <property type="match status" value="1"/>
</dbReference>
<dbReference type="PROSITE" id="PS00283">
    <property type="entry name" value="SOYBEAN_KUNITZ"/>
    <property type="match status" value="1"/>
</dbReference>
<dbReference type="AlphaFoldDB" id="A0A067E8S4"/>
<dbReference type="EMBL" id="KK785170">
    <property type="protein sequence ID" value="KDO47622.1"/>
    <property type="molecule type" value="Genomic_DNA"/>
</dbReference>
<keyword evidence="1" id="KW-0732">Signal</keyword>
<dbReference type="PROSITE" id="PS51257">
    <property type="entry name" value="PROKAR_LIPOPROTEIN"/>
    <property type="match status" value="1"/>
</dbReference>
<reference evidence="2 3" key="1">
    <citation type="submission" date="2014-04" db="EMBL/GenBank/DDBJ databases">
        <authorList>
            <consortium name="International Citrus Genome Consortium"/>
            <person name="Gmitter F."/>
            <person name="Chen C."/>
            <person name="Farmerie W."/>
            <person name="Harkins T."/>
            <person name="Desany B."/>
            <person name="Mohiuddin M."/>
            <person name="Kodira C."/>
            <person name="Borodovsky M."/>
            <person name="Lomsadze A."/>
            <person name="Burns P."/>
            <person name="Jenkins J."/>
            <person name="Prochnik S."/>
            <person name="Shu S."/>
            <person name="Chapman J."/>
            <person name="Pitluck S."/>
            <person name="Schmutz J."/>
            <person name="Rokhsar D."/>
        </authorList>
    </citation>
    <scope>NUCLEOTIDE SEQUENCE</scope>
</reference>
<dbReference type="STRING" id="2711.A0A067E8S4"/>
<dbReference type="Gene3D" id="2.80.10.50">
    <property type="match status" value="1"/>
</dbReference>
<feature type="chain" id="PRO_5001636244" description="Miraculin-like protein 2" evidence="1">
    <location>
        <begin position="26"/>
        <end position="223"/>
    </location>
</feature>
<dbReference type="SMR" id="A0A067E8S4"/>
<keyword evidence="3" id="KW-1185">Reference proteome</keyword>
<evidence type="ECO:0008006" key="4">
    <source>
        <dbReference type="Google" id="ProtNLM"/>
    </source>
</evidence>
<dbReference type="InterPro" id="IPR011065">
    <property type="entry name" value="Kunitz_inhibitor_STI-like_sf"/>
</dbReference>
<dbReference type="SMART" id="SM00452">
    <property type="entry name" value="STI"/>
    <property type="match status" value="1"/>
</dbReference>
<dbReference type="KEGG" id="cit:102622862"/>
<dbReference type="InterPro" id="IPR002160">
    <property type="entry name" value="Prot_inh_Kunz-lg"/>
</dbReference>
<accession>A0A067E8S4</accession>
<organism evidence="2 3">
    <name type="scientific">Citrus sinensis</name>
    <name type="common">Sweet orange</name>
    <name type="synonym">Citrus aurantium var. sinensis</name>
    <dbReference type="NCBI Taxonomy" id="2711"/>
    <lineage>
        <taxon>Eukaryota</taxon>
        <taxon>Viridiplantae</taxon>
        <taxon>Streptophyta</taxon>
        <taxon>Embryophyta</taxon>
        <taxon>Tracheophyta</taxon>
        <taxon>Spermatophyta</taxon>
        <taxon>Magnoliopsida</taxon>
        <taxon>eudicotyledons</taxon>
        <taxon>Gunneridae</taxon>
        <taxon>Pentapetalae</taxon>
        <taxon>rosids</taxon>
        <taxon>malvids</taxon>
        <taxon>Sapindales</taxon>
        <taxon>Rutaceae</taxon>
        <taxon>Aurantioideae</taxon>
        <taxon>Citrus</taxon>
    </lineage>
</organism>
<gene>
    <name evidence="2" type="ORF">CISIN_1g027419mg</name>
</gene>
<dbReference type="CDD" id="cd23370">
    <property type="entry name" value="beta-trefoil_STI_MkMLP-like"/>
    <property type="match status" value="1"/>
</dbReference>
<dbReference type="PANTHER" id="PTHR33107">
    <property type="entry name" value="KUNITZ TRYPSIN INHIBITOR 2"/>
    <property type="match status" value="1"/>
</dbReference>
<name>A0A067E8S4_CITSI</name>
<feature type="signal peptide" evidence="1">
    <location>
        <begin position="1"/>
        <end position="25"/>
    </location>
</feature>
<dbReference type="SUPFAM" id="SSF50386">
    <property type="entry name" value="STI-like"/>
    <property type="match status" value="1"/>
</dbReference>
<evidence type="ECO:0000313" key="3">
    <source>
        <dbReference type="Proteomes" id="UP000027120"/>
    </source>
</evidence>
<protein>
    <recommendedName>
        <fullName evidence="4">Miraculin-like protein 2</fullName>
    </recommendedName>
</protein>